<dbReference type="InterPro" id="IPR045584">
    <property type="entry name" value="Pilin-like"/>
</dbReference>
<feature type="transmembrane region" description="Helical" evidence="1">
    <location>
        <begin position="21"/>
        <end position="43"/>
    </location>
</feature>
<dbReference type="NCBIfam" id="TIGR02532">
    <property type="entry name" value="IV_pilin_GFxxxE"/>
    <property type="match status" value="1"/>
</dbReference>
<reference evidence="2" key="1">
    <citation type="submission" date="2018-06" db="EMBL/GenBank/DDBJ databases">
        <authorList>
            <person name="Zhirakovskaya E."/>
        </authorList>
    </citation>
    <scope>NUCLEOTIDE SEQUENCE</scope>
</reference>
<sequence length="217" mass="23879">MKKTFIGKRILGRNGFTLLEILVASSILSIIGAIVFGALNGVMSAGQGVMEKAELYQTTRFIVRKLTEDLHTASLLPNNKEGHFIGEDSGTRKEQADKIKFTGFGRRQLFISHGSDQAEIIWTAKKDIEGHVVALTRSENSHVVDLAAFSSAGEEFIVTENLKSFNARYFAGGMWSDSFSSGHTHILPTAVEVNFILEDKNGLRIKRNVIIAVREGP</sequence>
<protein>
    <recommendedName>
        <fullName evidence="3">Prepilin-type N-terminal cleavage/methylation domain-containing protein</fullName>
    </recommendedName>
</protein>
<dbReference type="InterPro" id="IPR012902">
    <property type="entry name" value="N_methyl_site"/>
</dbReference>
<evidence type="ECO:0008006" key="3">
    <source>
        <dbReference type="Google" id="ProtNLM"/>
    </source>
</evidence>
<evidence type="ECO:0000256" key="1">
    <source>
        <dbReference type="SAM" id="Phobius"/>
    </source>
</evidence>
<gene>
    <name evidence="2" type="ORF">MNBD_NITROSPINAE01-1554</name>
</gene>
<accession>A0A3B1CRZ9</accession>
<organism evidence="2">
    <name type="scientific">hydrothermal vent metagenome</name>
    <dbReference type="NCBI Taxonomy" id="652676"/>
    <lineage>
        <taxon>unclassified sequences</taxon>
        <taxon>metagenomes</taxon>
        <taxon>ecological metagenomes</taxon>
    </lineage>
</organism>
<keyword evidence="1" id="KW-0812">Transmembrane</keyword>
<dbReference type="Pfam" id="PF07963">
    <property type="entry name" value="N_methyl"/>
    <property type="match status" value="1"/>
</dbReference>
<dbReference type="SUPFAM" id="SSF54523">
    <property type="entry name" value="Pili subunits"/>
    <property type="match status" value="1"/>
</dbReference>
<proteinExistence type="predicted"/>
<name>A0A3B1CRZ9_9ZZZZ</name>
<dbReference type="EMBL" id="UOGC01000125">
    <property type="protein sequence ID" value="VAX21795.1"/>
    <property type="molecule type" value="Genomic_DNA"/>
</dbReference>
<keyword evidence="1" id="KW-1133">Transmembrane helix</keyword>
<keyword evidence="1" id="KW-0472">Membrane</keyword>
<dbReference type="AlphaFoldDB" id="A0A3B1CRZ9"/>
<evidence type="ECO:0000313" key="2">
    <source>
        <dbReference type="EMBL" id="VAX21795.1"/>
    </source>
</evidence>